<evidence type="ECO:0000313" key="9">
    <source>
        <dbReference type="Proteomes" id="UP000092498"/>
    </source>
</evidence>
<keyword evidence="9" id="KW-1185">Reference proteome</keyword>
<organism evidence="8 9">
    <name type="scientific">Candidatus Viadribacter manganicus</name>
    <dbReference type="NCBI Taxonomy" id="1759059"/>
    <lineage>
        <taxon>Bacteria</taxon>
        <taxon>Pseudomonadati</taxon>
        <taxon>Pseudomonadota</taxon>
        <taxon>Alphaproteobacteria</taxon>
        <taxon>Hyphomonadales</taxon>
        <taxon>Hyphomonadaceae</taxon>
        <taxon>Candidatus Viadribacter</taxon>
    </lineage>
</organism>
<feature type="region of interest" description="Disordered" evidence="4">
    <location>
        <begin position="399"/>
        <end position="431"/>
    </location>
</feature>
<dbReference type="InterPro" id="IPR006143">
    <property type="entry name" value="RND_pump_MFP"/>
</dbReference>
<proteinExistence type="inferred from homology"/>
<dbReference type="SUPFAM" id="SSF111369">
    <property type="entry name" value="HlyD-like secretion proteins"/>
    <property type="match status" value="1"/>
</dbReference>
<comment type="similarity">
    <text evidence="2">Belongs to the membrane fusion protein (MFP) (TC 8.A.1) family.</text>
</comment>
<dbReference type="Gene3D" id="1.10.287.470">
    <property type="entry name" value="Helix hairpin bin"/>
    <property type="match status" value="1"/>
</dbReference>
<accession>A0A1B1AFX7</accession>
<dbReference type="Gene3D" id="2.40.420.20">
    <property type="match status" value="1"/>
</dbReference>
<dbReference type="InterPro" id="IPR058625">
    <property type="entry name" value="MdtA-like_BSH"/>
</dbReference>
<dbReference type="Pfam" id="PF25917">
    <property type="entry name" value="BSH_RND"/>
    <property type="match status" value="1"/>
</dbReference>
<dbReference type="AlphaFoldDB" id="A0A1B1AFX7"/>
<dbReference type="OrthoDB" id="9816569at2"/>
<keyword evidence="5" id="KW-1133">Transmembrane helix</keyword>
<dbReference type="PANTHER" id="PTHR30158">
    <property type="entry name" value="ACRA/E-RELATED COMPONENT OF DRUG EFFLUX TRANSPORTER"/>
    <property type="match status" value="1"/>
</dbReference>
<reference evidence="8 9" key="1">
    <citation type="submission" date="2015-11" db="EMBL/GenBank/DDBJ databases">
        <title>Whole-Genome Sequence of Candidatus Oderbacter manganicum from the National Park Lower Oder Valley, Germany.</title>
        <authorList>
            <person name="Braun B."/>
            <person name="Liere K."/>
            <person name="Szewzyk U."/>
        </authorList>
    </citation>
    <scope>NUCLEOTIDE SEQUENCE [LARGE SCALE GENOMIC DNA]</scope>
    <source>
        <strain evidence="8 9">OTSz_A_272</strain>
    </source>
</reference>
<keyword evidence="3" id="KW-0175">Coiled coil</keyword>
<feature type="domain" description="Multidrug resistance protein MdtA-like barrel-sandwich hybrid" evidence="6">
    <location>
        <begin position="94"/>
        <end position="232"/>
    </location>
</feature>
<comment type="subcellular location">
    <subcellularLocation>
        <location evidence="1">Cell envelope</location>
    </subcellularLocation>
</comment>
<name>A0A1B1AFX7_9PROT</name>
<evidence type="ECO:0000256" key="4">
    <source>
        <dbReference type="SAM" id="MobiDB-lite"/>
    </source>
</evidence>
<evidence type="ECO:0000256" key="5">
    <source>
        <dbReference type="SAM" id="Phobius"/>
    </source>
</evidence>
<evidence type="ECO:0000259" key="7">
    <source>
        <dbReference type="Pfam" id="PF25967"/>
    </source>
</evidence>
<dbReference type="Gene3D" id="2.40.30.170">
    <property type="match status" value="1"/>
</dbReference>
<feature type="coiled-coil region" evidence="3">
    <location>
        <begin position="128"/>
        <end position="208"/>
    </location>
</feature>
<dbReference type="InterPro" id="IPR058627">
    <property type="entry name" value="MdtA-like_C"/>
</dbReference>
<dbReference type="GO" id="GO:0046677">
    <property type="term" value="P:response to antibiotic"/>
    <property type="evidence" value="ECO:0007669"/>
    <property type="project" value="TreeGrafter"/>
</dbReference>
<sequence length="431" mass="46209">MNKMDLNMTTQTAHEEDKPLGFWGTIKKIVIFAAPLVVIIGGGVLLALMVITGPKAKEKGEAPHAPAVQFAVAHARPTTVSVSVQGEARPRVEATLAAQVAGRVVWASPKFAEGGSFTEGEVMARIDAADYQLAVVRARAQVAQAQEALTREEAEGELARQDWQALGRGEAPPLAVREPQLAQARAQLASAEASLRSAELDLNRASIRAPFTGRVRERRANVGDYVGPGSPVAVMFSTDSMEIRVPLTDADLASMHLPVGFNASTANPGPAAHVTSVTGGRIQAWEGRLVRTEASVDARTRLVYGVVEVRDPFSARHTAPLAPGMFVMTRLEGSNRETLVAAPRSALKRNEFVYVVTAQNTIDVRQVRAAQTTADEVLFREGLADGERVVVSVLTSPRQGMEVTPIDREGETTPAATPPAQPSEQELEIRR</sequence>
<keyword evidence="5" id="KW-0812">Transmembrane</keyword>
<dbReference type="EMBL" id="CP013244">
    <property type="protein sequence ID" value="ANP45435.1"/>
    <property type="molecule type" value="Genomic_DNA"/>
</dbReference>
<evidence type="ECO:0000256" key="3">
    <source>
        <dbReference type="SAM" id="Coils"/>
    </source>
</evidence>
<dbReference type="InParanoid" id="A0A1B1AFX7"/>
<dbReference type="RefSeq" id="WP_066768734.1">
    <property type="nucleotide sequence ID" value="NZ_CP013244.1"/>
</dbReference>
<dbReference type="PANTHER" id="PTHR30158:SF24">
    <property type="entry name" value="HLYD FAMILY SECRETION PROTEIN"/>
    <property type="match status" value="1"/>
</dbReference>
<dbReference type="Proteomes" id="UP000092498">
    <property type="component" value="Chromosome"/>
</dbReference>
<protein>
    <recommendedName>
        <fullName evidence="10">Efflux transporter periplasmic adaptor subunit</fullName>
    </recommendedName>
</protein>
<evidence type="ECO:0000256" key="1">
    <source>
        <dbReference type="ARBA" id="ARBA00004196"/>
    </source>
</evidence>
<evidence type="ECO:0000256" key="2">
    <source>
        <dbReference type="ARBA" id="ARBA00009477"/>
    </source>
</evidence>
<dbReference type="STRING" id="1759059.ATE48_05650"/>
<dbReference type="GO" id="GO:0022857">
    <property type="term" value="F:transmembrane transporter activity"/>
    <property type="evidence" value="ECO:0007669"/>
    <property type="project" value="InterPro"/>
</dbReference>
<evidence type="ECO:0000259" key="6">
    <source>
        <dbReference type="Pfam" id="PF25917"/>
    </source>
</evidence>
<feature type="transmembrane region" description="Helical" evidence="5">
    <location>
        <begin position="29"/>
        <end position="51"/>
    </location>
</feature>
<keyword evidence="5" id="KW-0472">Membrane</keyword>
<dbReference type="Pfam" id="PF25967">
    <property type="entry name" value="RND-MFP_C"/>
    <property type="match status" value="1"/>
</dbReference>
<dbReference type="GO" id="GO:0005886">
    <property type="term" value="C:plasma membrane"/>
    <property type="evidence" value="ECO:0007669"/>
    <property type="project" value="TreeGrafter"/>
</dbReference>
<dbReference type="NCBIfam" id="TIGR01730">
    <property type="entry name" value="RND_mfp"/>
    <property type="match status" value="1"/>
</dbReference>
<dbReference type="Gene3D" id="2.40.50.100">
    <property type="match status" value="1"/>
</dbReference>
<evidence type="ECO:0000313" key="8">
    <source>
        <dbReference type="EMBL" id="ANP45435.1"/>
    </source>
</evidence>
<dbReference type="KEGG" id="cbot:ATE48_05650"/>
<feature type="domain" description="Multidrug resistance protein MdtA-like C-terminal permuted SH3" evidence="7">
    <location>
        <begin position="343"/>
        <end position="393"/>
    </location>
</feature>
<evidence type="ECO:0008006" key="10">
    <source>
        <dbReference type="Google" id="ProtNLM"/>
    </source>
</evidence>
<gene>
    <name evidence="8" type="ORF">ATE48_05650</name>
</gene>